<comment type="caution">
    <text evidence="2">The sequence shown here is derived from an EMBL/GenBank/DDBJ whole genome shotgun (WGS) entry which is preliminary data.</text>
</comment>
<dbReference type="AlphaFoldDB" id="A0A8S4F9P1"/>
<protein>
    <submittedName>
        <fullName evidence="2">(diamondback moth) hypothetical protein</fullName>
    </submittedName>
</protein>
<organism evidence="2 3">
    <name type="scientific">Plutella xylostella</name>
    <name type="common">Diamondback moth</name>
    <name type="synonym">Plutella maculipennis</name>
    <dbReference type="NCBI Taxonomy" id="51655"/>
    <lineage>
        <taxon>Eukaryota</taxon>
        <taxon>Metazoa</taxon>
        <taxon>Ecdysozoa</taxon>
        <taxon>Arthropoda</taxon>
        <taxon>Hexapoda</taxon>
        <taxon>Insecta</taxon>
        <taxon>Pterygota</taxon>
        <taxon>Neoptera</taxon>
        <taxon>Endopterygota</taxon>
        <taxon>Lepidoptera</taxon>
        <taxon>Glossata</taxon>
        <taxon>Ditrysia</taxon>
        <taxon>Yponomeutoidea</taxon>
        <taxon>Plutellidae</taxon>
        <taxon>Plutella</taxon>
    </lineage>
</organism>
<evidence type="ECO:0000256" key="1">
    <source>
        <dbReference type="SAM" id="MobiDB-lite"/>
    </source>
</evidence>
<dbReference type="EMBL" id="CAJHNJ030000030">
    <property type="protein sequence ID" value="CAG9125001.1"/>
    <property type="molecule type" value="Genomic_DNA"/>
</dbReference>
<evidence type="ECO:0000313" key="2">
    <source>
        <dbReference type="EMBL" id="CAG9125001.1"/>
    </source>
</evidence>
<gene>
    <name evidence="2" type="ORF">PLXY2_LOCUS8335</name>
</gene>
<reference evidence="2" key="1">
    <citation type="submission" date="2020-11" db="EMBL/GenBank/DDBJ databases">
        <authorList>
            <person name="Whiteford S."/>
        </authorList>
    </citation>
    <scope>NUCLEOTIDE SEQUENCE</scope>
</reference>
<proteinExistence type="predicted"/>
<feature type="region of interest" description="Disordered" evidence="1">
    <location>
        <begin position="1"/>
        <end position="43"/>
    </location>
</feature>
<dbReference type="Proteomes" id="UP000653454">
    <property type="component" value="Unassembled WGS sequence"/>
</dbReference>
<name>A0A8S4F9P1_PLUXY</name>
<sequence>MDVNPSLGAASLGARRTAPGGGGGAAAPSVRSDERPLATQGDMLNSIKVGSGAYGQLSYA</sequence>
<evidence type="ECO:0000313" key="3">
    <source>
        <dbReference type="Proteomes" id="UP000653454"/>
    </source>
</evidence>
<accession>A0A8S4F9P1</accession>
<keyword evidence="3" id="KW-1185">Reference proteome</keyword>